<proteinExistence type="predicted"/>
<name>H6L0S0_SAPGL</name>
<accession>H6L0S0</accession>
<dbReference type="EMBL" id="CP002831">
    <property type="protein sequence ID" value="AFC24606.1"/>
    <property type="molecule type" value="Genomic_DNA"/>
</dbReference>
<evidence type="ECO:0000313" key="2">
    <source>
        <dbReference type="Proteomes" id="UP000007519"/>
    </source>
</evidence>
<dbReference type="AlphaFoldDB" id="H6L0S0"/>
<reference evidence="1 2" key="1">
    <citation type="journal article" date="2012" name="Stand. Genomic Sci.">
        <title>Complete genome sequencing and analysis of Saprospira grandis str. Lewin, a predatory marine bacterium.</title>
        <authorList>
            <person name="Saw J.H."/>
            <person name="Yuryev A."/>
            <person name="Kanbe M."/>
            <person name="Hou S."/>
            <person name="Young A.G."/>
            <person name="Aizawa S."/>
            <person name="Alam M."/>
        </authorList>
    </citation>
    <scope>NUCLEOTIDE SEQUENCE [LARGE SCALE GENOMIC DNA]</scope>
    <source>
        <strain evidence="1 2">Lewin</strain>
    </source>
</reference>
<dbReference type="HOGENOM" id="CLU_551946_0_0_10"/>
<gene>
    <name evidence="1" type="ordered locus">SGRA_1872</name>
</gene>
<protein>
    <submittedName>
        <fullName evidence="1">Uncharacterized protein</fullName>
    </submittedName>
</protein>
<dbReference type="OrthoDB" id="9817034at2"/>
<dbReference type="Proteomes" id="UP000007519">
    <property type="component" value="Chromosome"/>
</dbReference>
<dbReference type="RefSeq" id="WP_015692231.1">
    <property type="nucleotide sequence ID" value="NC_016940.1"/>
</dbReference>
<dbReference type="KEGG" id="sgn:SGRA_1872"/>
<evidence type="ECO:0000313" key="1">
    <source>
        <dbReference type="EMBL" id="AFC24606.1"/>
    </source>
</evidence>
<keyword evidence="2" id="KW-1185">Reference proteome</keyword>
<organism evidence="1 2">
    <name type="scientific">Saprospira grandis (strain Lewin)</name>
    <dbReference type="NCBI Taxonomy" id="984262"/>
    <lineage>
        <taxon>Bacteria</taxon>
        <taxon>Pseudomonadati</taxon>
        <taxon>Bacteroidota</taxon>
        <taxon>Saprospiria</taxon>
        <taxon>Saprospirales</taxon>
        <taxon>Saprospiraceae</taxon>
        <taxon>Saprospira</taxon>
    </lineage>
</organism>
<sequence>MRYLTFIFFFSFKLFRSYLNYVFLLIPTVIWAQKSQIDAQVLGKEQVWQAQTQAKEGQVSLSLQSSSGKSWSFEGKNLAWRGLVAGTAGQVFGALQFQDSLWRTDSLLAQSAKQSLLIFGLDTAGNWLWEQSWSPKGSNSLYQLALGQEQLYLSGSFNDSLLWQGQNLYGAGMSQAFWAKVSTKTGKLLAWGAGPKSRESWGRAILPLGKQLIWAIEYRDSLMIEQQLLFNNPVHSDFLLLQLDSLGQSKKLWPWQGVFSDRPALLLAHPQKADRFMVLGHFTGLLGPKSAPPLFKTAYKYYDYFWAELDTAGQIWAKGQSNSPSNIYIQAAYWGERGLFLGGYFQDSLQLADSTYLAQGKPYSPYLVHYEGEQMEQLTLPWAEGRLLSILPQPKGLQLAGEAAGRAKIERAAWPAAKLPLLVQIDLIVEGPRTWRAAQPIDKWTLYNLRGQKVAAGEGAKIQLGPEIAAGVYSLHLQWGQNLAVERLEILEKR</sequence>
<dbReference type="STRING" id="984262.SGRA_1872"/>